<dbReference type="InterPro" id="IPR010982">
    <property type="entry name" value="Lambda_DNA-bd_dom_sf"/>
</dbReference>
<sequence length="196" mass="21497">MIANRSVMTEPTEPAQPPASVPVDEASAAERVRVKDAFFAAIDEAPGYKATQLAEAAGVTDATLSFMRNQGRDVRISTFQRLLDAMPTDVYLRFYQNLGMGLADEALTDADTPPDRIISALLQLCDDESLMSLVRELGAISKNRQEQGSKVLSIMALLMELMQYCELDDMPELIGKVGKYTSTAISRASENLSEER</sequence>
<evidence type="ECO:0000313" key="2">
    <source>
        <dbReference type="EMBL" id="MFE4108456.1"/>
    </source>
</evidence>
<dbReference type="Proteomes" id="UP001600165">
    <property type="component" value="Unassembled WGS sequence"/>
</dbReference>
<proteinExistence type="predicted"/>
<name>A0ABW6IJQ4_9CYAN</name>
<dbReference type="CDD" id="cd00093">
    <property type="entry name" value="HTH_XRE"/>
    <property type="match status" value="1"/>
</dbReference>
<protein>
    <submittedName>
        <fullName evidence="2">Helix-turn-helix domain-containing protein</fullName>
    </submittedName>
</protein>
<keyword evidence="3" id="KW-1185">Reference proteome</keyword>
<accession>A0ABW6IJQ4</accession>
<evidence type="ECO:0000313" key="3">
    <source>
        <dbReference type="Proteomes" id="UP001600165"/>
    </source>
</evidence>
<reference evidence="2 3" key="1">
    <citation type="submission" date="2024-10" db="EMBL/GenBank/DDBJ databases">
        <authorList>
            <person name="Ratan Roy A."/>
            <person name="Morales Sandoval P.H."/>
            <person name="De Los Santos Villalobos S."/>
            <person name="Chakraborty S."/>
            <person name="Mukherjee J."/>
        </authorList>
    </citation>
    <scope>NUCLEOTIDE SEQUENCE [LARGE SCALE GENOMIC DNA]</scope>
    <source>
        <strain evidence="2 3">S1</strain>
    </source>
</reference>
<evidence type="ECO:0000256" key="1">
    <source>
        <dbReference type="SAM" id="MobiDB-lite"/>
    </source>
</evidence>
<comment type="caution">
    <text evidence="2">The sequence shown here is derived from an EMBL/GenBank/DDBJ whole genome shotgun (WGS) entry which is preliminary data.</text>
</comment>
<feature type="region of interest" description="Disordered" evidence="1">
    <location>
        <begin position="1"/>
        <end position="21"/>
    </location>
</feature>
<gene>
    <name evidence="2" type="ORF">ACFVKH_19425</name>
</gene>
<dbReference type="EMBL" id="JBHZOL010000111">
    <property type="protein sequence ID" value="MFE4108456.1"/>
    <property type="molecule type" value="Genomic_DNA"/>
</dbReference>
<organism evidence="2 3">
    <name type="scientific">Almyronema epifaneia S1</name>
    <dbReference type="NCBI Taxonomy" id="2991925"/>
    <lineage>
        <taxon>Bacteria</taxon>
        <taxon>Bacillati</taxon>
        <taxon>Cyanobacteriota</taxon>
        <taxon>Cyanophyceae</taxon>
        <taxon>Nodosilineales</taxon>
        <taxon>Nodosilineaceae</taxon>
        <taxon>Almyronema</taxon>
        <taxon>Almyronema epifaneia</taxon>
    </lineage>
</organism>
<dbReference type="InterPro" id="IPR001387">
    <property type="entry name" value="Cro/C1-type_HTH"/>
</dbReference>
<dbReference type="SUPFAM" id="SSF47413">
    <property type="entry name" value="lambda repressor-like DNA-binding domains"/>
    <property type="match status" value="1"/>
</dbReference>